<organism evidence="1 2">
    <name type="scientific">Araneus ventricosus</name>
    <name type="common">Orbweaver spider</name>
    <name type="synonym">Epeira ventricosa</name>
    <dbReference type="NCBI Taxonomy" id="182803"/>
    <lineage>
        <taxon>Eukaryota</taxon>
        <taxon>Metazoa</taxon>
        <taxon>Ecdysozoa</taxon>
        <taxon>Arthropoda</taxon>
        <taxon>Chelicerata</taxon>
        <taxon>Arachnida</taxon>
        <taxon>Araneae</taxon>
        <taxon>Araneomorphae</taxon>
        <taxon>Entelegynae</taxon>
        <taxon>Araneoidea</taxon>
        <taxon>Araneidae</taxon>
        <taxon>Araneus</taxon>
    </lineage>
</organism>
<evidence type="ECO:0000313" key="2">
    <source>
        <dbReference type="Proteomes" id="UP000499080"/>
    </source>
</evidence>
<accession>A0A4Y2P508</accession>
<evidence type="ECO:0000313" key="1">
    <source>
        <dbReference type="EMBL" id="GBN45387.1"/>
    </source>
</evidence>
<comment type="caution">
    <text evidence="1">The sequence shown here is derived from an EMBL/GenBank/DDBJ whole genome shotgun (WGS) entry which is preliminary data.</text>
</comment>
<protein>
    <submittedName>
        <fullName evidence="1">Uncharacterized protein</fullName>
    </submittedName>
</protein>
<dbReference type="AlphaFoldDB" id="A0A4Y2P508"/>
<gene>
    <name evidence="1" type="ORF">AVEN_177116_1</name>
</gene>
<dbReference type="EMBL" id="BGPR01212625">
    <property type="protein sequence ID" value="GBN45387.1"/>
    <property type="molecule type" value="Genomic_DNA"/>
</dbReference>
<dbReference type="PROSITE" id="PS51257">
    <property type="entry name" value="PROKAR_LIPOPROTEIN"/>
    <property type="match status" value="1"/>
</dbReference>
<dbReference type="Proteomes" id="UP000499080">
    <property type="component" value="Unassembled WGS sequence"/>
</dbReference>
<reference evidence="1 2" key="1">
    <citation type="journal article" date="2019" name="Sci. Rep.">
        <title>Orb-weaving spider Araneus ventricosus genome elucidates the spidroin gene catalogue.</title>
        <authorList>
            <person name="Kono N."/>
            <person name="Nakamura H."/>
            <person name="Ohtoshi R."/>
            <person name="Moran D.A.P."/>
            <person name="Shinohara A."/>
            <person name="Yoshida Y."/>
            <person name="Fujiwara M."/>
            <person name="Mori M."/>
            <person name="Tomita M."/>
            <person name="Arakawa K."/>
        </authorList>
    </citation>
    <scope>NUCLEOTIDE SEQUENCE [LARGE SCALE GENOMIC DNA]</scope>
</reference>
<keyword evidence="2" id="KW-1185">Reference proteome</keyword>
<sequence>MEKRNDGEKSDVTGRTAATATTTWISCCLCPRSEDTKKRTASAVVVREREKTVKNPPRWISVFHLTRHPDRNLRAYPPLTTLISIFSPPQ</sequence>
<proteinExistence type="predicted"/>
<name>A0A4Y2P508_ARAVE</name>